<keyword evidence="4 6" id="KW-1133">Transmembrane helix</keyword>
<proteinExistence type="inferred from homology"/>
<comment type="subcellular location">
    <subcellularLocation>
        <location evidence="1">Membrane</location>
        <topology evidence="1">Multi-pass membrane protein</topology>
    </subcellularLocation>
</comment>
<comment type="caution">
    <text evidence="8">The sequence shown here is derived from an EMBL/GenBank/DDBJ whole genome shotgun (WGS) entry which is preliminary data.</text>
</comment>
<evidence type="ECO:0000256" key="6">
    <source>
        <dbReference type="SAM" id="Phobius"/>
    </source>
</evidence>
<reference evidence="8" key="1">
    <citation type="submission" date="2021-01" db="EMBL/GenBank/DDBJ databases">
        <title>Whole genome shotgun sequence of Planosporangium mesophilum NBRC 109066.</title>
        <authorList>
            <person name="Komaki H."/>
            <person name="Tamura T."/>
        </authorList>
    </citation>
    <scope>NUCLEOTIDE SEQUENCE</scope>
    <source>
        <strain evidence="8">NBRC 109066</strain>
    </source>
</reference>
<evidence type="ECO:0000256" key="4">
    <source>
        <dbReference type="ARBA" id="ARBA00022989"/>
    </source>
</evidence>
<dbReference type="InterPro" id="IPR051401">
    <property type="entry name" value="GtrA_CellWall_Glycosyl"/>
</dbReference>
<dbReference type="AlphaFoldDB" id="A0A8J3X755"/>
<dbReference type="Proteomes" id="UP000599074">
    <property type="component" value="Unassembled WGS sequence"/>
</dbReference>
<evidence type="ECO:0000313" key="9">
    <source>
        <dbReference type="Proteomes" id="UP000599074"/>
    </source>
</evidence>
<evidence type="ECO:0000259" key="7">
    <source>
        <dbReference type="Pfam" id="PF04138"/>
    </source>
</evidence>
<dbReference type="PANTHER" id="PTHR38459">
    <property type="entry name" value="PROPHAGE BACTOPRENOL-LINKED GLUCOSE TRANSLOCASE HOMOLOG"/>
    <property type="match status" value="1"/>
</dbReference>
<organism evidence="8 9">
    <name type="scientific">Planosporangium mesophilum</name>
    <dbReference type="NCBI Taxonomy" id="689768"/>
    <lineage>
        <taxon>Bacteria</taxon>
        <taxon>Bacillati</taxon>
        <taxon>Actinomycetota</taxon>
        <taxon>Actinomycetes</taxon>
        <taxon>Micromonosporales</taxon>
        <taxon>Micromonosporaceae</taxon>
        <taxon>Planosporangium</taxon>
    </lineage>
</organism>
<dbReference type="EMBL" id="BOON01000075">
    <property type="protein sequence ID" value="GII26358.1"/>
    <property type="molecule type" value="Genomic_DNA"/>
</dbReference>
<keyword evidence="9" id="KW-1185">Reference proteome</keyword>
<accession>A0A8J3X755</accession>
<gene>
    <name evidence="8" type="ORF">Pme01_59550</name>
</gene>
<keyword evidence="3 6" id="KW-0812">Transmembrane</keyword>
<feature type="transmembrane region" description="Helical" evidence="6">
    <location>
        <begin position="20"/>
        <end position="38"/>
    </location>
</feature>
<dbReference type="Pfam" id="PF04138">
    <property type="entry name" value="GtrA_DPMS_TM"/>
    <property type="match status" value="1"/>
</dbReference>
<feature type="transmembrane region" description="Helical" evidence="6">
    <location>
        <begin position="109"/>
        <end position="130"/>
    </location>
</feature>
<dbReference type="GO" id="GO:0000271">
    <property type="term" value="P:polysaccharide biosynthetic process"/>
    <property type="evidence" value="ECO:0007669"/>
    <property type="project" value="InterPro"/>
</dbReference>
<evidence type="ECO:0000256" key="1">
    <source>
        <dbReference type="ARBA" id="ARBA00004141"/>
    </source>
</evidence>
<feature type="transmembrane region" description="Helical" evidence="6">
    <location>
        <begin position="83"/>
        <end position="103"/>
    </location>
</feature>
<dbReference type="PANTHER" id="PTHR38459:SF1">
    <property type="entry name" value="PROPHAGE BACTOPRENOL-LINKED GLUCOSE TRANSLOCASE HOMOLOG"/>
    <property type="match status" value="1"/>
</dbReference>
<comment type="similarity">
    <text evidence="2">Belongs to the GtrA family.</text>
</comment>
<dbReference type="GO" id="GO:0005886">
    <property type="term" value="C:plasma membrane"/>
    <property type="evidence" value="ECO:0007669"/>
    <property type="project" value="TreeGrafter"/>
</dbReference>
<evidence type="ECO:0000256" key="2">
    <source>
        <dbReference type="ARBA" id="ARBA00009399"/>
    </source>
</evidence>
<evidence type="ECO:0000256" key="5">
    <source>
        <dbReference type="ARBA" id="ARBA00023136"/>
    </source>
</evidence>
<name>A0A8J3X755_9ACTN</name>
<dbReference type="InterPro" id="IPR007267">
    <property type="entry name" value="GtrA_DPMS_TM"/>
</dbReference>
<evidence type="ECO:0000256" key="3">
    <source>
        <dbReference type="ARBA" id="ARBA00022692"/>
    </source>
</evidence>
<feature type="transmembrane region" description="Helical" evidence="6">
    <location>
        <begin position="44"/>
        <end position="62"/>
    </location>
</feature>
<feature type="domain" description="GtrA/DPMS transmembrane" evidence="7">
    <location>
        <begin position="19"/>
        <end position="132"/>
    </location>
</feature>
<sequence>MAGGLTRTVGALFGHSAFRFLVSGGAGAAVDGGMLFLLHGKLHVWLPLATFLSVATSYGVNFSLNRFWSFNSVARVGGQMARYLILAAGNWIFNVAMVTGLAALGLHYLVAKLITLAVAGALNYVGYRVWVFR</sequence>
<keyword evidence="5 6" id="KW-0472">Membrane</keyword>
<evidence type="ECO:0000313" key="8">
    <source>
        <dbReference type="EMBL" id="GII26358.1"/>
    </source>
</evidence>
<protein>
    <recommendedName>
        <fullName evidence="7">GtrA/DPMS transmembrane domain-containing protein</fullName>
    </recommendedName>
</protein>